<dbReference type="OrthoDB" id="2327001at2"/>
<reference evidence="2 3" key="1">
    <citation type="journal article" date="2015" name="Genome Announc.">
        <title>Expanding the biotechnology potential of lactobacilli through comparative genomics of 213 strains and associated genera.</title>
        <authorList>
            <person name="Sun Z."/>
            <person name="Harris H.M."/>
            <person name="McCann A."/>
            <person name="Guo C."/>
            <person name="Argimon S."/>
            <person name="Zhang W."/>
            <person name="Yang X."/>
            <person name="Jeffery I.B."/>
            <person name="Cooney J.C."/>
            <person name="Kagawa T.F."/>
            <person name="Liu W."/>
            <person name="Song Y."/>
            <person name="Salvetti E."/>
            <person name="Wrobel A."/>
            <person name="Rasinkangas P."/>
            <person name="Parkhill J."/>
            <person name="Rea M.C."/>
            <person name="O'Sullivan O."/>
            <person name="Ritari J."/>
            <person name="Douillard F.P."/>
            <person name="Paul Ross R."/>
            <person name="Yang R."/>
            <person name="Briner A.E."/>
            <person name="Felis G.E."/>
            <person name="de Vos W.M."/>
            <person name="Barrangou R."/>
            <person name="Klaenhammer T.R."/>
            <person name="Caufield P.W."/>
            <person name="Cui Y."/>
            <person name="Zhang H."/>
            <person name="O'Toole P.W."/>
        </authorList>
    </citation>
    <scope>NUCLEOTIDE SEQUENCE [LARGE SCALE GENOMIC DNA]</scope>
    <source>
        <strain evidence="2 3">DSM 20253</strain>
    </source>
</reference>
<keyword evidence="3" id="KW-1185">Reference proteome</keyword>
<dbReference type="RefSeq" id="WP_057873425.1">
    <property type="nucleotide sequence ID" value="NZ_AYYI01000021.1"/>
</dbReference>
<evidence type="ECO:0000256" key="1">
    <source>
        <dbReference type="SAM" id="MobiDB-lite"/>
    </source>
</evidence>
<feature type="region of interest" description="Disordered" evidence="1">
    <location>
        <begin position="36"/>
        <end position="108"/>
    </location>
</feature>
<feature type="compositionally biased region" description="Basic and acidic residues" evidence="1">
    <location>
        <begin position="36"/>
        <end position="51"/>
    </location>
</feature>
<feature type="compositionally biased region" description="Polar residues" evidence="1">
    <location>
        <begin position="87"/>
        <end position="108"/>
    </location>
</feature>
<protein>
    <recommendedName>
        <fullName evidence="4">WxL domain-containing protein</fullName>
    </recommendedName>
</protein>
<evidence type="ECO:0008006" key="4">
    <source>
        <dbReference type="Google" id="ProtNLM"/>
    </source>
</evidence>
<accession>A0A0R2D6X8</accession>
<dbReference type="Proteomes" id="UP000051638">
    <property type="component" value="Unassembled WGS sequence"/>
</dbReference>
<dbReference type="PATRIC" id="fig|1423796.3.peg.622"/>
<dbReference type="EMBL" id="AYYI01000021">
    <property type="protein sequence ID" value="KRM98970.1"/>
    <property type="molecule type" value="Genomic_DNA"/>
</dbReference>
<proteinExistence type="predicted"/>
<organism evidence="2 3">
    <name type="scientific">Loigolactobacillus rennini DSM 20253</name>
    <dbReference type="NCBI Taxonomy" id="1423796"/>
    <lineage>
        <taxon>Bacteria</taxon>
        <taxon>Bacillati</taxon>
        <taxon>Bacillota</taxon>
        <taxon>Bacilli</taxon>
        <taxon>Lactobacillales</taxon>
        <taxon>Lactobacillaceae</taxon>
        <taxon>Loigolactobacillus</taxon>
    </lineage>
</organism>
<name>A0A0R2D6X8_9LACO</name>
<evidence type="ECO:0000313" key="3">
    <source>
        <dbReference type="Proteomes" id="UP000051638"/>
    </source>
</evidence>
<evidence type="ECO:0000313" key="2">
    <source>
        <dbReference type="EMBL" id="KRM98970.1"/>
    </source>
</evidence>
<comment type="caution">
    <text evidence="2">The sequence shown here is derived from an EMBL/GenBank/DDBJ whole genome shotgun (WGS) entry which is preliminary data.</text>
</comment>
<dbReference type="AlphaFoldDB" id="A0A0R2D6X8"/>
<gene>
    <name evidence="2" type="ORF">FC24_GL000604</name>
</gene>
<sequence>MAQVPSAFDFGNHTTFEKDANIFYANGQDKAGKFAHENYKTTKDSDAEKDNATTTLDTDNEDLSDVNGKSPVIVVDKQVLRDGDEVSGNNTNESGEWTLTVKSDSPLK</sequence>